<dbReference type="InterPro" id="IPR016181">
    <property type="entry name" value="Acyl_CoA_acyltransferase"/>
</dbReference>
<dbReference type="Gene3D" id="3.40.630.30">
    <property type="match status" value="1"/>
</dbReference>
<keyword evidence="4 8" id="KW-0949">S-adenosyl-L-methionine</keyword>
<dbReference type="GO" id="GO:0061579">
    <property type="term" value="F:N-acyl homoserine lactone synthase activity"/>
    <property type="evidence" value="ECO:0007669"/>
    <property type="project" value="UniProtKB-UniRule"/>
</dbReference>
<dbReference type="PROSITE" id="PS00949">
    <property type="entry name" value="AUTOINDUCER_SYNTH_1"/>
    <property type="match status" value="1"/>
</dbReference>
<evidence type="ECO:0000256" key="8">
    <source>
        <dbReference type="RuleBase" id="RU361135"/>
    </source>
</evidence>
<evidence type="ECO:0000256" key="1">
    <source>
        <dbReference type="ARBA" id="ARBA00012340"/>
    </source>
</evidence>
<dbReference type="KEGG" id="mlir:LPB04_15135"/>
<keyword evidence="3 8" id="KW-0808">Transferase</keyword>
<dbReference type="Pfam" id="PF00765">
    <property type="entry name" value="Autoind_synth"/>
    <property type="match status" value="1"/>
</dbReference>
<dbReference type="PANTHER" id="PTHR39322:SF1">
    <property type="entry name" value="ISOVALERYL-HOMOSERINE LACTONE SYNTHASE"/>
    <property type="match status" value="1"/>
</dbReference>
<dbReference type="EMBL" id="CP062941">
    <property type="protein sequence ID" value="QOL48311.1"/>
    <property type="molecule type" value="Genomic_DNA"/>
</dbReference>
<dbReference type="RefSeq" id="WP_193685357.1">
    <property type="nucleotide sequence ID" value="NZ_CP062941.1"/>
</dbReference>
<dbReference type="PROSITE" id="PS51187">
    <property type="entry name" value="AUTOINDUCER_SYNTH_2"/>
    <property type="match status" value="1"/>
</dbReference>
<dbReference type="GO" id="GO:0009372">
    <property type="term" value="P:quorum sensing"/>
    <property type="evidence" value="ECO:0007669"/>
    <property type="project" value="UniProtKB-UniRule"/>
</dbReference>
<keyword evidence="5 7" id="KW-0071">Autoinducer synthesis</keyword>
<evidence type="ECO:0000256" key="5">
    <source>
        <dbReference type="ARBA" id="ARBA00022929"/>
    </source>
</evidence>
<dbReference type="Proteomes" id="UP000593875">
    <property type="component" value="Chromosome"/>
</dbReference>
<evidence type="ECO:0000256" key="2">
    <source>
        <dbReference type="ARBA" id="ARBA00022654"/>
    </source>
</evidence>
<gene>
    <name evidence="9" type="ORF">LPB04_15135</name>
</gene>
<proteinExistence type="inferred from homology"/>
<keyword evidence="2 7" id="KW-0673">Quorum sensing</keyword>
<dbReference type="PANTHER" id="PTHR39322">
    <property type="entry name" value="ACYL-HOMOSERINE-LACTONE SYNTHASE"/>
    <property type="match status" value="1"/>
</dbReference>
<evidence type="ECO:0000256" key="6">
    <source>
        <dbReference type="ARBA" id="ARBA00048576"/>
    </source>
</evidence>
<organism evidence="9 10">
    <name type="scientific">Massilia litorea</name>
    <dbReference type="NCBI Taxonomy" id="2769491"/>
    <lineage>
        <taxon>Bacteria</taxon>
        <taxon>Pseudomonadati</taxon>
        <taxon>Pseudomonadota</taxon>
        <taxon>Betaproteobacteria</taxon>
        <taxon>Burkholderiales</taxon>
        <taxon>Oxalobacteraceae</taxon>
        <taxon>Telluria group</taxon>
        <taxon>Massilia</taxon>
    </lineage>
</organism>
<dbReference type="InterPro" id="IPR001690">
    <property type="entry name" value="Autoind_synthase"/>
</dbReference>
<dbReference type="EC" id="2.3.1.184" evidence="1 8"/>
<evidence type="ECO:0000313" key="9">
    <source>
        <dbReference type="EMBL" id="QOL48311.1"/>
    </source>
</evidence>
<protein>
    <recommendedName>
        <fullName evidence="1 8">Acyl-homoserine-lactone synthase</fullName>
        <ecNumber evidence="1 8">2.3.1.184</ecNumber>
    </recommendedName>
    <alternativeName>
        <fullName evidence="8">Autoinducer synthesis protein</fullName>
    </alternativeName>
</protein>
<comment type="catalytic activity">
    <reaction evidence="6 8">
        <text>a fatty acyl-[ACP] + S-adenosyl-L-methionine = an N-acyl-L-homoserine lactone + S-methyl-5'-thioadenosine + holo-[ACP] + H(+)</text>
        <dbReference type="Rhea" id="RHEA:10096"/>
        <dbReference type="Rhea" id="RHEA-COMP:9685"/>
        <dbReference type="Rhea" id="RHEA-COMP:14125"/>
        <dbReference type="ChEBI" id="CHEBI:15378"/>
        <dbReference type="ChEBI" id="CHEBI:17509"/>
        <dbReference type="ChEBI" id="CHEBI:55474"/>
        <dbReference type="ChEBI" id="CHEBI:59789"/>
        <dbReference type="ChEBI" id="CHEBI:64479"/>
        <dbReference type="ChEBI" id="CHEBI:138651"/>
        <dbReference type="EC" id="2.3.1.184"/>
    </reaction>
</comment>
<evidence type="ECO:0000256" key="3">
    <source>
        <dbReference type="ARBA" id="ARBA00022679"/>
    </source>
</evidence>
<accession>A0A7L9TZV0</accession>
<dbReference type="InterPro" id="IPR018311">
    <property type="entry name" value="Autoind_synth_CS"/>
</dbReference>
<name>A0A7L9TZV0_9BURK</name>
<comment type="similarity">
    <text evidence="7 8">Belongs to the autoinducer synthase family.</text>
</comment>
<evidence type="ECO:0000313" key="10">
    <source>
        <dbReference type="Proteomes" id="UP000593875"/>
    </source>
</evidence>
<keyword evidence="10" id="KW-1185">Reference proteome</keyword>
<dbReference type="AlphaFoldDB" id="A0A7L9TZV0"/>
<reference evidence="9 10" key="1">
    <citation type="submission" date="2020-10" db="EMBL/GenBank/DDBJ databases">
        <title>Genome sequencing of Massilia sp. LPB0304.</title>
        <authorList>
            <person name="Kim J."/>
        </authorList>
    </citation>
    <scope>NUCLEOTIDE SEQUENCE [LARGE SCALE GENOMIC DNA]</scope>
    <source>
        <strain evidence="9 10">LPB0304</strain>
    </source>
</reference>
<evidence type="ECO:0000256" key="4">
    <source>
        <dbReference type="ARBA" id="ARBA00022691"/>
    </source>
</evidence>
<dbReference type="GO" id="GO:0007165">
    <property type="term" value="P:signal transduction"/>
    <property type="evidence" value="ECO:0007669"/>
    <property type="project" value="TreeGrafter"/>
</dbReference>
<evidence type="ECO:0000256" key="7">
    <source>
        <dbReference type="PROSITE-ProRule" id="PRU00533"/>
    </source>
</evidence>
<dbReference type="PRINTS" id="PR01549">
    <property type="entry name" value="AUTOINDCRSYN"/>
</dbReference>
<sequence>MALQINIAARREFQSRDLWEMHTLRAKVFQGRLGWEVPVLSGMEIDGYDALDPHYMMMREPGAGAKAGILRGCWRLLPTEGPYMLKDSFSQLLHGQPAPCDEHIWELSRFAIETGGSSHFGFSEITMESISAIIRYGHEHGIERYVTVTTTAIERLLRRAGVVTERLGPPLVIGIETAVALYVDIEPTCEVLFDRRLAS</sequence>
<dbReference type="SUPFAM" id="SSF55729">
    <property type="entry name" value="Acyl-CoA N-acyltransferases (Nat)"/>
    <property type="match status" value="1"/>
</dbReference>